<comment type="subcellular location">
    <subcellularLocation>
        <location evidence="7">Cell membrane</location>
        <topology evidence="7">Multi-pass membrane protein</topology>
    </subcellularLocation>
</comment>
<feature type="binding site" evidence="7">
    <location>
        <position position="148"/>
    </location>
    <ligand>
        <name>a 1,2-diacyl-sn-glycero-3-phospho-(1'-sn-glycerol)</name>
        <dbReference type="ChEBI" id="CHEBI:64716"/>
    </ligand>
</feature>
<dbReference type="OrthoDB" id="871140at2"/>
<feature type="transmembrane region" description="Helical" evidence="7">
    <location>
        <begin position="25"/>
        <end position="45"/>
    </location>
</feature>
<organism evidence="8 9">
    <name type="scientific">Tepidamorphus gemmatus</name>
    <dbReference type="NCBI Taxonomy" id="747076"/>
    <lineage>
        <taxon>Bacteria</taxon>
        <taxon>Pseudomonadati</taxon>
        <taxon>Pseudomonadota</taxon>
        <taxon>Alphaproteobacteria</taxon>
        <taxon>Hyphomicrobiales</taxon>
        <taxon>Tepidamorphaceae</taxon>
        <taxon>Tepidamorphus</taxon>
    </lineage>
</organism>
<keyword evidence="2 7" id="KW-1003">Cell membrane</keyword>
<keyword evidence="6 7" id="KW-0472">Membrane</keyword>
<dbReference type="InterPro" id="IPR001640">
    <property type="entry name" value="Lgt"/>
</dbReference>
<dbReference type="AlphaFoldDB" id="A0A4R3MJM3"/>
<dbReference type="GO" id="GO:0005886">
    <property type="term" value="C:plasma membrane"/>
    <property type="evidence" value="ECO:0007669"/>
    <property type="project" value="UniProtKB-SubCell"/>
</dbReference>
<dbReference type="GO" id="GO:0008961">
    <property type="term" value="F:phosphatidylglycerol-prolipoprotein diacylglyceryl transferase activity"/>
    <property type="evidence" value="ECO:0007669"/>
    <property type="project" value="UniProtKB-UniRule"/>
</dbReference>
<sequence length="281" mass="30346">MPVFVIPFPAIDPVAIEIGPFALRWYALAYVAGIIFAWWYMLRLVANGALWGGSAPMTRRDVDDLILWATLGIVIGGRLGYVVIYNPLHFAAHPGEILQIWSGGMSFHGGFLGVVIAVLSFARSRGRPVSAMADIAAASTPVGLMLGRIANFVNGELWGRPTDVPWAMVFPHAGPEPRHPSQLYQAALEGFLLFLVLRLVTHRFGGLRRPWLATGVFLAGYGAARTIGELFRTPDAHIGFLWGGLTMGMVLSLPMILLGCVVIATALMRPPRPPATPAAQA</sequence>
<comment type="similarity">
    <text evidence="1 7">Belongs to the Lgt family.</text>
</comment>
<keyword evidence="4 7" id="KW-0812">Transmembrane</keyword>
<keyword evidence="9" id="KW-1185">Reference proteome</keyword>
<name>A0A4R3MJM3_9HYPH</name>
<keyword evidence="5 7" id="KW-1133">Transmembrane helix</keyword>
<protein>
    <recommendedName>
        <fullName evidence="7">Phosphatidylglycerol--prolipoprotein diacylglyceryl transferase</fullName>
        <ecNumber evidence="7">2.5.1.145</ecNumber>
    </recommendedName>
</protein>
<comment type="caution">
    <text evidence="8">The sequence shown here is derived from an EMBL/GenBank/DDBJ whole genome shotgun (WGS) entry which is preliminary data.</text>
</comment>
<evidence type="ECO:0000256" key="1">
    <source>
        <dbReference type="ARBA" id="ARBA00007150"/>
    </source>
</evidence>
<dbReference type="GO" id="GO:0042158">
    <property type="term" value="P:lipoprotein biosynthetic process"/>
    <property type="evidence" value="ECO:0007669"/>
    <property type="project" value="UniProtKB-UniRule"/>
</dbReference>
<accession>A0A4R3MJM3</accession>
<feature type="transmembrane region" description="Helical" evidence="7">
    <location>
        <begin position="65"/>
        <end position="85"/>
    </location>
</feature>
<dbReference type="PROSITE" id="PS01311">
    <property type="entry name" value="LGT"/>
    <property type="match status" value="1"/>
</dbReference>
<dbReference type="EC" id="2.5.1.145" evidence="7"/>
<dbReference type="HAMAP" id="MF_01147">
    <property type="entry name" value="Lgt"/>
    <property type="match status" value="1"/>
</dbReference>
<dbReference type="RefSeq" id="WP_132804989.1">
    <property type="nucleotide sequence ID" value="NZ_SMAK01000001.1"/>
</dbReference>
<feature type="transmembrane region" description="Helical" evidence="7">
    <location>
        <begin position="211"/>
        <end position="228"/>
    </location>
</feature>
<dbReference type="Proteomes" id="UP000295678">
    <property type="component" value="Unassembled WGS sequence"/>
</dbReference>
<evidence type="ECO:0000256" key="5">
    <source>
        <dbReference type="ARBA" id="ARBA00022989"/>
    </source>
</evidence>
<dbReference type="NCBIfam" id="TIGR00544">
    <property type="entry name" value="lgt"/>
    <property type="match status" value="1"/>
</dbReference>
<keyword evidence="3 7" id="KW-0808">Transferase</keyword>
<dbReference type="PANTHER" id="PTHR30589:SF0">
    <property type="entry name" value="PHOSPHATIDYLGLYCEROL--PROLIPOPROTEIN DIACYLGLYCERYL TRANSFERASE"/>
    <property type="match status" value="1"/>
</dbReference>
<evidence type="ECO:0000256" key="4">
    <source>
        <dbReference type="ARBA" id="ARBA00022692"/>
    </source>
</evidence>
<evidence type="ECO:0000313" key="8">
    <source>
        <dbReference type="EMBL" id="TCT13624.1"/>
    </source>
</evidence>
<dbReference type="EMBL" id="SMAK01000001">
    <property type="protein sequence ID" value="TCT13624.1"/>
    <property type="molecule type" value="Genomic_DNA"/>
</dbReference>
<keyword evidence="8" id="KW-0449">Lipoprotein</keyword>
<gene>
    <name evidence="7" type="primary">lgt</name>
    <name evidence="8" type="ORF">EDC22_101494</name>
</gene>
<comment type="function">
    <text evidence="7">Catalyzes the transfer of the diacylglyceryl group from phosphatidylglycerol to the sulfhydryl group of the N-terminal cysteine of a prolipoprotein, the first step in the formation of mature lipoproteins.</text>
</comment>
<dbReference type="UniPathway" id="UPA00664"/>
<evidence type="ECO:0000256" key="7">
    <source>
        <dbReference type="HAMAP-Rule" id="MF_01147"/>
    </source>
</evidence>
<comment type="catalytic activity">
    <reaction evidence="7">
        <text>L-cysteinyl-[prolipoprotein] + a 1,2-diacyl-sn-glycero-3-phospho-(1'-sn-glycerol) = an S-1,2-diacyl-sn-glyceryl-L-cysteinyl-[prolipoprotein] + sn-glycerol 1-phosphate + H(+)</text>
        <dbReference type="Rhea" id="RHEA:56712"/>
        <dbReference type="Rhea" id="RHEA-COMP:14679"/>
        <dbReference type="Rhea" id="RHEA-COMP:14680"/>
        <dbReference type="ChEBI" id="CHEBI:15378"/>
        <dbReference type="ChEBI" id="CHEBI:29950"/>
        <dbReference type="ChEBI" id="CHEBI:57685"/>
        <dbReference type="ChEBI" id="CHEBI:64716"/>
        <dbReference type="ChEBI" id="CHEBI:140658"/>
        <dbReference type="EC" id="2.5.1.145"/>
    </reaction>
</comment>
<dbReference type="Pfam" id="PF01790">
    <property type="entry name" value="LGT"/>
    <property type="match status" value="1"/>
</dbReference>
<comment type="pathway">
    <text evidence="7">Protein modification; lipoprotein biosynthesis (diacylglyceryl transfer).</text>
</comment>
<feature type="transmembrane region" description="Helical" evidence="7">
    <location>
        <begin position="240"/>
        <end position="267"/>
    </location>
</feature>
<dbReference type="PANTHER" id="PTHR30589">
    <property type="entry name" value="PROLIPOPROTEIN DIACYLGLYCERYL TRANSFERASE"/>
    <property type="match status" value="1"/>
</dbReference>
<feature type="transmembrane region" description="Helical" evidence="7">
    <location>
        <begin position="97"/>
        <end position="119"/>
    </location>
</feature>
<reference evidence="8 9" key="1">
    <citation type="submission" date="2019-03" db="EMBL/GenBank/DDBJ databases">
        <title>Genomic Encyclopedia of Type Strains, Phase IV (KMG-IV): sequencing the most valuable type-strain genomes for metagenomic binning, comparative biology and taxonomic classification.</title>
        <authorList>
            <person name="Goeker M."/>
        </authorList>
    </citation>
    <scope>NUCLEOTIDE SEQUENCE [LARGE SCALE GENOMIC DNA]</scope>
    <source>
        <strain evidence="8 9">DSM 19345</strain>
    </source>
</reference>
<proteinExistence type="inferred from homology"/>
<evidence type="ECO:0000256" key="3">
    <source>
        <dbReference type="ARBA" id="ARBA00022679"/>
    </source>
</evidence>
<evidence type="ECO:0000256" key="2">
    <source>
        <dbReference type="ARBA" id="ARBA00022475"/>
    </source>
</evidence>
<evidence type="ECO:0000313" key="9">
    <source>
        <dbReference type="Proteomes" id="UP000295678"/>
    </source>
</evidence>
<evidence type="ECO:0000256" key="6">
    <source>
        <dbReference type="ARBA" id="ARBA00023136"/>
    </source>
</evidence>